<dbReference type="AlphaFoldDB" id="A0A8S9ZUA1"/>
<dbReference type="Proteomes" id="UP000605970">
    <property type="component" value="Unassembled WGS sequence"/>
</dbReference>
<keyword evidence="3" id="KW-1185">Reference proteome</keyword>
<gene>
    <name evidence="2" type="ORF">Mgra_00003714</name>
</gene>
<feature type="chain" id="PRO_5035758067" description="Candidate secreted effector" evidence="1">
    <location>
        <begin position="20"/>
        <end position="123"/>
    </location>
</feature>
<evidence type="ECO:0000313" key="3">
    <source>
        <dbReference type="Proteomes" id="UP000605970"/>
    </source>
</evidence>
<organism evidence="2 3">
    <name type="scientific">Meloidogyne graminicola</name>
    <dbReference type="NCBI Taxonomy" id="189291"/>
    <lineage>
        <taxon>Eukaryota</taxon>
        <taxon>Metazoa</taxon>
        <taxon>Ecdysozoa</taxon>
        <taxon>Nematoda</taxon>
        <taxon>Chromadorea</taxon>
        <taxon>Rhabditida</taxon>
        <taxon>Tylenchina</taxon>
        <taxon>Tylenchomorpha</taxon>
        <taxon>Tylenchoidea</taxon>
        <taxon>Meloidogynidae</taxon>
        <taxon>Meloidogyninae</taxon>
        <taxon>Meloidogyne</taxon>
    </lineage>
</organism>
<keyword evidence="1" id="KW-0732">Signal</keyword>
<reference evidence="2" key="1">
    <citation type="journal article" date="2020" name="Ecol. Evol.">
        <title>Genome structure and content of the rice root-knot nematode (Meloidogyne graminicola).</title>
        <authorList>
            <person name="Phan N.T."/>
            <person name="Danchin E.G.J."/>
            <person name="Klopp C."/>
            <person name="Perfus-Barbeoch L."/>
            <person name="Kozlowski D.K."/>
            <person name="Koutsovoulos G.D."/>
            <person name="Lopez-Roques C."/>
            <person name="Bouchez O."/>
            <person name="Zahm M."/>
            <person name="Besnard G."/>
            <person name="Bellafiore S."/>
        </authorList>
    </citation>
    <scope>NUCLEOTIDE SEQUENCE</scope>
    <source>
        <strain evidence="2">VN-18</strain>
    </source>
</reference>
<name>A0A8S9ZUA1_9BILA</name>
<evidence type="ECO:0000256" key="1">
    <source>
        <dbReference type="SAM" id="SignalP"/>
    </source>
</evidence>
<feature type="signal peptide" evidence="1">
    <location>
        <begin position="1"/>
        <end position="19"/>
    </location>
</feature>
<protein>
    <recommendedName>
        <fullName evidence="4">Candidate secreted effector</fullName>
    </recommendedName>
</protein>
<comment type="caution">
    <text evidence="2">The sequence shown here is derived from an EMBL/GenBank/DDBJ whole genome shotgun (WGS) entry which is preliminary data.</text>
</comment>
<dbReference type="EMBL" id="JABEBT010000026">
    <property type="protein sequence ID" value="KAF7636768.1"/>
    <property type="molecule type" value="Genomic_DNA"/>
</dbReference>
<evidence type="ECO:0000313" key="2">
    <source>
        <dbReference type="EMBL" id="KAF7636768.1"/>
    </source>
</evidence>
<proteinExistence type="predicted"/>
<evidence type="ECO:0008006" key="4">
    <source>
        <dbReference type="Google" id="ProtNLM"/>
    </source>
</evidence>
<accession>A0A8S9ZUA1</accession>
<sequence>MKILLTIFFISLILAFTYAKEKIPENEGEKDEKTLLDAKKEENPINPEIKPNLVFQAKAPAKAADGPVFTEKTGDGKEGRHKRWWGGWGGCCGGWGGWGGYGGWGGWGGYGGYGGYGWGWGRR</sequence>